<keyword evidence="2" id="KW-1185">Reference proteome</keyword>
<reference evidence="1" key="1">
    <citation type="submission" date="2020-11" db="EMBL/GenBank/DDBJ databases">
        <authorList>
            <consortium name="DOE Joint Genome Institute"/>
            <person name="Ahrendt S."/>
            <person name="Riley R."/>
            <person name="Andreopoulos W."/>
            <person name="LaButti K."/>
            <person name="Pangilinan J."/>
            <person name="Ruiz-duenas F.J."/>
            <person name="Barrasa J.M."/>
            <person name="Sanchez-Garcia M."/>
            <person name="Camarero S."/>
            <person name="Miyauchi S."/>
            <person name="Serrano A."/>
            <person name="Linde D."/>
            <person name="Babiker R."/>
            <person name="Drula E."/>
            <person name="Ayuso-Fernandez I."/>
            <person name="Pacheco R."/>
            <person name="Padilla G."/>
            <person name="Ferreira P."/>
            <person name="Barriuso J."/>
            <person name="Kellner H."/>
            <person name="Castanera R."/>
            <person name="Alfaro M."/>
            <person name="Ramirez L."/>
            <person name="Pisabarro A.G."/>
            <person name="Kuo A."/>
            <person name="Tritt A."/>
            <person name="Lipzen A."/>
            <person name="He G."/>
            <person name="Yan M."/>
            <person name="Ng V."/>
            <person name="Cullen D."/>
            <person name="Martin F."/>
            <person name="Rosso M.-N."/>
            <person name="Henrissat B."/>
            <person name="Hibbett D."/>
            <person name="Martinez A.T."/>
            <person name="Grigoriev I.V."/>
        </authorList>
    </citation>
    <scope>NUCLEOTIDE SEQUENCE</scope>
    <source>
        <strain evidence="1">AH 44721</strain>
    </source>
</reference>
<evidence type="ECO:0000313" key="1">
    <source>
        <dbReference type="EMBL" id="KAF8902286.1"/>
    </source>
</evidence>
<dbReference type="AlphaFoldDB" id="A0A9P5NQS8"/>
<protein>
    <submittedName>
        <fullName evidence="1">Uncharacterized protein</fullName>
    </submittedName>
</protein>
<dbReference type="EMBL" id="JADNYJ010000037">
    <property type="protein sequence ID" value="KAF8902286.1"/>
    <property type="molecule type" value="Genomic_DNA"/>
</dbReference>
<evidence type="ECO:0000313" key="2">
    <source>
        <dbReference type="Proteomes" id="UP000724874"/>
    </source>
</evidence>
<accession>A0A9P5NQS8</accession>
<sequence length="216" mass="23681">MSDDYNVQVVTLRAKFKKILAHPPTDILSTIRTSHLGACSEALAASFLSSAQANPLSIDTLVQRAINHAIQRRISNDLNDYLVNALHETQLHIPKHKEISPTNTVLSSALFAGSIVRNRMFKSATICDFAEQGLQLPGATIEKKRQEVVAIGVCLMLLVAEKDGLEKVVLALEALKAKKIIKYPTGVELLERTIAIAKDKFAIITSAADAWRLLFP</sequence>
<dbReference type="Proteomes" id="UP000724874">
    <property type="component" value="Unassembled WGS sequence"/>
</dbReference>
<name>A0A9P5NQS8_GYMJU</name>
<proteinExistence type="predicted"/>
<comment type="caution">
    <text evidence="1">The sequence shown here is derived from an EMBL/GenBank/DDBJ whole genome shotgun (WGS) entry which is preliminary data.</text>
</comment>
<gene>
    <name evidence="1" type="ORF">CPB84DRAFT_1776391</name>
</gene>
<organism evidence="1 2">
    <name type="scientific">Gymnopilus junonius</name>
    <name type="common">Spectacular rustgill mushroom</name>
    <name type="synonym">Gymnopilus spectabilis subsp. junonius</name>
    <dbReference type="NCBI Taxonomy" id="109634"/>
    <lineage>
        <taxon>Eukaryota</taxon>
        <taxon>Fungi</taxon>
        <taxon>Dikarya</taxon>
        <taxon>Basidiomycota</taxon>
        <taxon>Agaricomycotina</taxon>
        <taxon>Agaricomycetes</taxon>
        <taxon>Agaricomycetidae</taxon>
        <taxon>Agaricales</taxon>
        <taxon>Agaricineae</taxon>
        <taxon>Hymenogastraceae</taxon>
        <taxon>Gymnopilus</taxon>
    </lineage>
</organism>
<dbReference type="OrthoDB" id="3010872at2759"/>